<evidence type="ECO:0000256" key="9">
    <source>
        <dbReference type="SAM" id="MobiDB-lite"/>
    </source>
</evidence>
<dbReference type="PANTHER" id="PTHR12352:SF30">
    <property type="entry name" value="FI05255P"/>
    <property type="match status" value="1"/>
</dbReference>
<dbReference type="InterPro" id="IPR002048">
    <property type="entry name" value="EF_hand_dom"/>
</dbReference>
<keyword evidence="2" id="KW-0964">Secreted</keyword>
<dbReference type="InterPro" id="IPR019577">
    <property type="entry name" value="SPARC/Testican_Ca-bd-dom"/>
</dbReference>
<comment type="caution">
    <text evidence="8">Lacks conserved residue(s) required for the propagation of feature annotation.</text>
</comment>
<dbReference type="CDD" id="cd00104">
    <property type="entry name" value="KAZAL_FS"/>
    <property type="match status" value="1"/>
</dbReference>
<dbReference type="EMBL" id="JAQQBS010000001">
    <property type="protein sequence ID" value="KAK0176113.1"/>
    <property type="molecule type" value="Genomic_DNA"/>
</dbReference>
<evidence type="ECO:0000313" key="14">
    <source>
        <dbReference type="EMBL" id="KAK0176113.1"/>
    </source>
</evidence>
<dbReference type="PANTHER" id="PTHR12352">
    <property type="entry name" value="SECRETED MODULAR CALCIUM-BINDING PROTEIN"/>
    <property type="match status" value="1"/>
</dbReference>
<feature type="disulfide bond" evidence="8">
    <location>
        <begin position="123"/>
        <end position="130"/>
    </location>
</feature>
<feature type="domain" description="Thyroglobulin type-1" evidence="12">
    <location>
        <begin position="338"/>
        <end position="404"/>
    </location>
</feature>
<dbReference type="PROSITE" id="PS00484">
    <property type="entry name" value="THYROGLOBULIN_1_1"/>
    <property type="match status" value="1"/>
</dbReference>
<dbReference type="AlphaFoldDB" id="A0AA39FUX1"/>
<feature type="chain" id="PRO_5041466300" description="SPARC-related modular calcium-binding protein 1" evidence="10">
    <location>
        <begin position="25"/>
        <end position="556"/>
    </location>
</feature>
<dbReference type="GO" id="GO:0050840">
    <property type="term" value="F:extracellular matrix binding"/>
    <property type="evidence" value="ECO:0007669"/>
    <property type="project" value="TreeGrafter"/>
</dbReference>
<dbReference type="GO" id="GO:0030198">
    <property type="term" value="P:extracellular matrix organization"/>
    <property type="evidence" value="ECO:0007669"/>
    <property type="project" value="TreeGrafter"/>
</dbReference>
<dbReference type="SMART" id="SM00211">
    <property type="entry name" value="TY"/>
    <property type="match status" value="2"/>
</dbReference>
<dbReference type="PROSITE" id="PS00018">
    <property type="entry name" value="EF_HAND_1"/>
    <property type="match status" value="3"/>
</dbReference>
<evidence type="ECO:0000259" key="12">
    <source>
        <dbReference type="PROSITE" id="PS51162"/>
    </source>
</evidence>
<evidence type="ECO:0000259" key="11">
    <source>
        <dbReference type="PROSITE" id="PS50222"/>
    </source>
</evidence>
<dbReference type="InterPro" id="IPR051950">
    <property type="entry name" value="Dev_reg/Prot_inhib"/>
</dbReference>
<dbReference type="GO" id="GO:0005604">
    <property type="term" value="C:basement membrane"/>
    <property type="evidence" value="ECO:0007669"/>
    <property type="project" value="TreeGrafter"/>
</dbReference>
<dbReference type="Pfam" id="PF07648">
    <property type="entry name" value="Kazal_2"/>
    <property type="match status" value="1"/>
</dbReference>
<gene>
    <name evidence="14" type="ORF">PV328_000281</name>
</gene>
<evidence type="ECO:0000256" key="3">
    <source>
        <dbReference type="ARBA" id="ARBA00022729"/>
    </source>
</evidence>
<dbReference type="CDD" id="cd16234">
    <property type="entry name" value="EFh_SPARC_SMOC"/>
    <property type="match status" value="2"/>
</dbReference>
<dbReference type="Pfam" id="PF00086">
    <property type="entry name" value="Thyroglobulin_1"/>
    <property type="match status" value="2"/>
</dbReference>
<keyword evidence="4" id="KW-0677">Repeat</keyword>
<evidence type="ECO:0000256" key="10">
    <source>
        <dbReference type="SAM" id="SignalP"/>
    </source>
</evidence>
<reference evidence="14" key="2">
    <citation type="submission" date="2023-03" db="EMBL/GenBank/DDBJ databases">
        <authorList>
            <person name="Inwood S.N."/>
            <person name="Skelly J.G."/>
            <person name="Guhlin J."/>
            <person name="Harrop T.W.R."/>
            <person name="Goldson S.G."/>
            <person name="Dearden P.K."/>
        </authorList>
    </citation>
    <scope>NUCLEOTIDE SEQUENCE</scope>
    <source>
        <strain evidence="14">Irish</strain>
        <tissue evidence="14">Whole body</tissue>
    </source>
</reference>
<dbReference type="InterPro" id="IPR002350">
    <property type="entry name" value="Kazal_dom"/>
</dbReference>
<dbReference type="SUPFAM" id="SSF100895">
    <property type="entry name" value="Kazal-type serine protease inhibitors"/>
    <property type="match status" value="1"/>
</dbReference>
<evidence type="ECO:0000313" key="15">
    <source>
        <dbReference type="Proteomes" id="UP001168990"/>
    </source>
</evidence>
<accession>A0AA39FUX1</accession>
<dbReference type="PROSITE" id="PS51465">
    <property type="entry name" value="KAZAL_2"/>
    <property type="match status" value="1"/>
</dbReference>
<feature type="compositionally biased region" description="Low complexity" evidence="9">
    <location>
        <begin position="162"/>
        <end position="174"/>
    </location>
</feature>
<feature type="region of interest" description="Disordered" evidence="9">
    <location>
        <begin position="524"/>
        <end position="556"/>
    </location>
</feature>
<organism evidence="14 15">
    <name type="scientific">Microctonus aethiopoides</name>
    <dbReference type="NCBI Taxonomy" id="144406"/>
    <lineage>
        <taxon>Eukaryota</taxon>
        <taxon>Metazoa</taxon>
        <taxon>Ecdysozoa</taxon>
        <taxon>Arthropoda</taxon>
        <taxon>Hexapoda</taxon>
        <taxon>Insecta</taxon>
        <taxon>Pterygota</taxon>
        <taxon>Neoptera</taxon>
        <taxon>Endopterygota</taxon>
        <taxon>Hymenoptera</taxon>
        <taxon>Apocrita</taxon>
        <taxon>Ichneumonoidea</taxon>
        <taxon>Braconidae</taxon>
        <taxon>Euphorinae</taxon>
        <taxon>Microctonus</taxon>
    </lineage>
</organism>
<dbReference type="InterPro" id="IPR000716">
    <property type="entry name" value="Thyroglobulin_1"/>
</dbReference>
<evidence type="ECO:0000256" key="7">
    <source>
        <dbReference type="ARBA" id="ARBA00023180"/>
    </source>
</evidence>
<feature type="domain" description="EF-hand" evidence="11">
    <location>
        <begin position="239"/>
        <end position="274"/>
    </location>
</feature>
<dbReference type="SUPFAM" id="SSF47473">
    <property type="entry name" value="EF-hand"/>
    <property type="match status" value="2"/>
</dbReference>
<keyword evidence="3 10" id="KW-0732">Signal</keyword>
<evidence type="ECO:0000256" key="4">
    <source>
        <dbReference type="ARBA" id="ARBA00022737"/>
    </source>
</evidence>
<dbReference type="Proteomes" id="UP001168990">
    <property type="component" value="Unassembled WGS sequence"/>
</dbReference>
<evidence type="ECO:0000256" key="1">
    <source>
        <dbReference type="ARBA" id="ARBA00004613"/>
    </source>
</evidence>
<dbReference type="InterPro" id="IPR018247">
    <property type="entry name" value="EF_Hand_1_Ca_BS"/>
</dbReference>
<dbReference type="SMART" id="SM00280">
    <property type="entry name" value="KAZAL"/>
    <property type="match status" value="1"/>
</dbReference>
<feature type="region of interest" description="Disordered" evidence="9">
    <location>
        <begin position="395"/>
        <end position="417"/>
    </location>
</feature>
<feature type="domain" description="Kazal-like" evidence="13">
    <location>
        <begin position="37"/>
        <end position="94"/>
    </location>
</feature>
<keyword evidence="6 8" id="KW-1015">Disulfide bond</keyword>
<reference evidence="14" key="1">
    <citation type="journal article" date="2023" name="bioRxiv">
        <title>Scaffold-level genome assemblies of two parasitoid biocontrol wasps reveal the parthenogenesis mechanism and an associated novel virus.</title>
        <authorList>
            <person name="Inwood S."/>
            <person name="Skelly J."/>
            <person name="Guhlin J."/>
            <person name="Harrop T."/>
            <person name="Goldson S."/>
            <person name="Dearden P."/>
        </authorList>
    </citation>
    <scope>NUCLEOTIDE SEQUENCE</scope>
    <source>
        <strain evidence="14">Irish</strain>
        <tissue evidence="14">Whole body</tissue>
    </source>
</reference>
<evidence type="ECO:0000256" key="5">
    <source>
        <dbReference type="ARBA" id="ARBA00022837"/>
    </source>
</evidence>
<evidence type="ECO:0000256" key="2">
    <source>
        <dbReference type="ARBA" id="ARBA00022525"/>
    </source>
</evidence>
<feature type="disulfide bond" evidence="8">
    <location>
        <begin position="132"/>
        <end position="152"/>
    </location>
</feature>
<evidence type="ECO:0008006" key="16">
    <source>
        <dbReference type="Google" id="ProtNLM"/>
    </source>
</evidence>
<dbReference type="GO" id="GO:0005615">
    <property type="term" value="C:extracellular space"/>
    <property type="evidence" value="ECO:0007669"/>
    <property type="project" value="TreeGrafter"/>
</dbReference>
<dbReference type="InterPro" id="IPR036058">
    <property type="entry name" value="Kazal_dom_sf"/>
</dbReference>
<protein>
    <recommendedName>
        <fullName evidence="16">SPARC-related modular calcium-binding protein 1</fullName>
    </recommendedName>
</protein>
<dbReference type="InterPro" id="IPR011992">
    <property type="entry name" value="EF-hand-dom_pair"/>
</dbReference>
<dbReference type="GO" id="GO:0005509">
    <property type="term" value="F:calcium ion binding"/>
    <property type="evidence" value="ECO:0007669"/>
    <property type="project" value="InterPro"/>
</dbReference>
<dbReference type="CDD" id="cd00191">
    <property type="entry name" value="TY"/>
    <property type="match status" value="2"/>
</dbReference>
<dbReference type="PROSITE" id="PS50222">
    <property type="entry name" value="EF_HAND_2"/>
    <property type="match status" value="1"/>
</dbReference>
<sequence>MTNFNLITFTSRMILFIIVFVAFALDDCHVAGNTTVAIAKEECRKRIAQCSISNGANTPVCGSDGVTYSSQCEVVSKQCRGGEILIKHTGPCLATSPCSAERIARPGVPIVCRPDGNYAPVQCHTETGYCWCVTPQGRPLPNTTVKYRRPKCAKVDVITTLSSSSSSSSSSSISNNDDAVAVATGQRRRSPVVKQRRQFTSRHRNTCDRAEKSKFNSNLIENFKIEYRRTNISSDGDKNVDRVLSWKFMTLDKDGDGHLDRTEYKELRRLAKKAVRPKKCARTFARTCDLNQDLKLSRQEWGSCLANDFTPFKGHPSPVYIRPTFNDDPPDTKEESDANDCISDRRSVMEDQKQNSQEKFYIPQCTPDGRYHEVQCYSGYCFCVYQDTGKPIPGTSSKDHTPNCNPVPPPSRPMKGCPEAKKQPFLRDLMDLMEKKMKTSSTDSVEVTEKWPASKEERVATWHFVMLDKNKNKVLERKEWKSFRTMVANNRLLRRCGKKLPRYCDINNDRRISMTEWLSCLNAQRPSPAETVEKTSTSKPRRMGPNPLDTFLNDDD</sequence>
<proteinExistence type="predicted"/>
<keyword evidence="5" id="KW-0106">Calcium</keyword>
<dbReference type="Pfam" id="PF10591">
    <property type="entry name" value="SPARC_Ca_bdg"/>
    <property type="match status" value="2"/>
</dbReference>
<dbReference type="Gene3D" id="4.10.800.10">
    <property type="entry name" value="Thyroglobulin type-1"/>
    <property type="match status" value="2"/>
</dbReference>
<dbReference type="PROSITE" id="PS51162">
    <property type="entry name" value="THYROGLOBULIN_1_2"/>
    <property type="match status" value="2"/>
</dbReference>
<evidence type="ECO:0000256" key="8">
    <source>
        <dbReference type="PROSITE-ProRule" id="PRU00500"/>
    </source>
</evidence>
<dbReference type="InterPro" id="IPR036857">
    <property type="entry name" value="Thyroglobulin_1_sf"/>
</dbReference>
<feature type="domain" description="Thyroglobulin type-1" evidence="12">
    <location>
        <begin position="95"/>
        <end position="152"/>
    </location>
</feature>
<evidence type="ECO:0000259" key="13">
    <source>
        <dbReference type="PROSITE" id="PS51465"/>
    </source>
</evidence>
<dbReference type="SUPFAM" id="SSF57610">
    <property type="entry name" value="Thyroglobulin type-1 domain"/>
    <property type="match status" value="2"/>
</dbReference>
<keyword evidence="15" id="KW-1185">Reference proteome</keyword>
<dbReference type="Gene3D" id="1.10.238.10">
    <property type="entry name" value="EF-hand"/>
    <property type="match status" value="2"/>
</dbReference>
<dbReference type="GO" id="GO:0008201">
    <property type="term" value="F:heparin binding"/>
    <property type="evidence" value="ECO:0007669"/>
    <property type="project" value="TreeGrafter"/>
</dbReference>
<feature type="region of interest" description="Disordered" evidence="9">
    <location>
        <begin position="162"/>
        <end position="190"/>
    </location>
</feature>
<evidence type="ECO:0000256" key="6">
    <source>
        <dbReference type="ARBA" id="ARBA00023157"/>
    </source>
</evidence>
<comment type="subcellular location">
    <subcellularLocation>
        <location evidence="1">Secreted</location>
    </subcellularLocation>
</comment>
<dbReference type="Gene3D" id="3.30.60.30">
    <property type="match status" value="1"/>
</dbReference>
<dbReference type="FunFam" id="4.10.800.10:FF:000004">
    <property type="entry name" value="SPARC-related modular calcium-binding protein 1"/>
    <property type="match status" value="1"/>
</dbReference>
<name>A0AA39FUX1_9HYME</name>
<keyword evidence="7" id="KW-0325">Glycoprotein</keyword>
<feature type="signal peptide" evidence="10">
    <location>
        <begin position="1"/>
        <end position="24"/>
    </location>
</feature>
<comment type="caution">
    <text evidence="14">The sequence shown here is derived from an EMBL/GenBank/DDBJ whole genome shotgun (WGS) entry which is preliminary data.</text>
</comment>